<gene>
    <name evidence="1" type="ORF">GCM10011391_07820</name>
</gene>
<reference evidence="1" key="1">
    <citation type="journal article" date="2014" name="Int. J. Syst. Evol. Microbiol.">
        <title>Complete genome sequence of Corynebacterium casei LMG S-19264T (=DSM 44701T), isolated from a smear-ripened cheese.</title>
        <authorList>
            <consortium name="US DOE Joint Genome Institute (JGI-PGF)"/>
            <person name="Walter F."/>
            <person name="Albersmeier A."/>
            <person name="Kalinowski J."/>
            <person name="Ruckert C."/>
        </authorList>
    </citation>
    <scope>NUCLEOTIDE SEQUENCE</scope>
    <source>
        <strain evidence="1">CGMCC 1.15371</strain>
    </source>
</reference>
<dbReference type="PANTHER" id="PTHR10000">
    <property type="entry name" value="PHOSPHOSERINE PHOSPHATASE"/>
    <property type="match status" value="1"/>
</dbReference>
<reference evidence="1" key="2">
    <citation type="submission" date="2020-09" db="EMBL/GenBank/DDBJ databases">
        <authorList>
            <person name="Sun Q."/>
            <person name="Zhou Y."/>
        </authorList>
    </citation>
    <scope>NUCLEOTIDE SEQUENCE</scope>
    <source>
        <strain evidence="1">CGMCC 1.15371</strain>
    </source>
</reference>
<protein>
    <submittedName>
        <fullName evidence="1">Phosphatase</fullName>
    </submittedName>
</protein>
<dbReference type="NCBIfam" id="TIGR01484">
    <property type="entry name" value="HAD-SF-IIB"/>
    <property type="match status" value="1"/>
</dbReference>
<dbReference type="GO" id="GO:0005829">
    <property type="term" value="C:cytosol"/>
    <property type="evidence" value="ECO:0007669"/>
    <property type="project" value="TreeGrafter"/>
</dbReference>
<dbReference type="PROSITE" id="PS01228">
    <property type="entry name" value="COF_1"/>
    <property type="match status" value="1"/>
</dbReference>
<dbReference type="InterPro" id="IPR036412">
    <property type="entry name" value="HAD-like_sf"/>
</dbReference>
<dbReference type="SFLD" id="SFLDS00003">
    <property type="entry name" value="Haloacid_Dehalogenase"/>
    <property type="match status" value="1"/>
</dbReference>
<dbReference type="EMBL" id="BMIR01000002">
    <property type="protein sequence ID" value="GGE31572.1"/>
    <property type="molecule type" value="Genomic_DNA"/>
</dbReference>
<dbReference type="PROSITE" id="PS01229">
    <property type="entry name" value="COF_2"/>
    <property type="match status" value="1"/>
</dbReference>
<dbReference type="Pfam" id="PF08282">
    <property type="entry name" value="Hydrolase_3"/>
    <property type="match status" value="1"/>
</dbReference>
<dbReference type="Gene3D" id="3.30.1240.10">
    <property type="match status" value="1"/>
</dbReference>
<dbReference type="AlphaFoldDB" id="A0A8J2VI58"/>
<dbReference type="SUPFAM" id="SSF56784">
    <property type="entry name" value="HAD-like"/>
    <property type="match status" value="1"/>
</dbReference>
<dbReference type="InterPro" id="IPR023214">
    <property type="entry name" value="HAD_sf"/>
</dbReference>
<evidence type="ECO:0000313" key="1">
    <source>
        <dbReference type="EMBL" id="GGE31572.1"/>
    </source>
</evidence>
<dbReference type="GO" id="GO:0000287">
    <property type="term" value="F:magnesium ion binding"/>
    <property type="evidence" value="ECO:0007669"/>
    <property type="project" value="TreeGrafter"/>
</dbReference>
<dbReference type="SFLD" id="SFLDG01140">
    <property type="entry name" value="C2.B:_Phosphomannomutase_and_P"/>
    <property type="match status" value="1"/>
</dbReference>
<accession>A0A8J2VI58</accession>
<dbReference type="Proteomes" id="UP000628775">
    <property type="component" value="Unassembled WGS sequence"/>
</dbReference>
<organism evidence="1 2">
    <name type="scientific">Pullulanibacillus camelliae</name>
    <dbReference type="NCBI Taxonomy" id="1707096"/>
    <lineage>
        <taxon>Bacteria</taxon>
        <taxon>Bacillati</taxon>
        <taxon>Bacillota</taxon>
        <taxon>Bacilli</taxon>
        <taxon>Bacillales</taxon>
        <taxon>Sporolactobacillaceae</taxon>
        <taxon>Pullulanibacillus</taxon>
    </lineage>
</organism>
<name>A0A8J2VI58_9BACL</name>
<dbReference type="PANTHER" id="PTHR10000:SF25">
    <property type="entry name" value="PHOSPHATASE YKRA-RELATED"/>
    <property type="match status" value="1"/>
</dbReference>
<dbReference type="Gene3D" id="3.40.50.1000">
    <property type="entry name" value="HAD superfamily/HAD-like"/>
    <property type="match status" value="1"/>
</dbReference>
<evidence type="ECO:0000313" key="2">
    <source>
        <dbReference type="Proteomes" id="UP000628775"/>
    </source>
</evidence>
<proteinExistence type="predicted"/>
<sequence length="282" mass="32144">MNQAILEKTIEHVSVKLDDKGRDKMYKIVFIDIDGTLVNEDKIVSNETKAAIKQLQQSRVEVVLSTGRPPYHFSALARELGIHSYVSFNGAYVCYRGKGVKSFTMNKVYIQRLVELSSEHGHPLVFLDNEKAVCNEENHPHIIQSFNDLKLAYAPKCNPDFWRETELFQMMLYCQKHEERLYHEQMSELSLVRWHEYALDVMPAHVSKAVGIHYLLHYLDISPDAAVAIGDGLNDKEMLAYVGMGVAMGNAHPDLMEHANMITKDVNHDGVSFALKKLRLIT</sequence>
<dbReference type="GO" id="GO:0016791">
    <property type="term" value="F:phosphatase activity"/>
    <property type="evidence" value="ECO:0007669"/>
    <property type="project" value="TreeGrafter"/>
</dbReference>
<dbReference type="InterPro" id="IPR000150">
    <property type="entry name" value="Cof"/>
</dbReference>
<keyword evidence="2" id="KW-1185">Reference proteome</keyword>
<dbReference type="InterPro" id="IPR006379">
    <property type="entry name" value="HAD-SF_hydro_IIB"/>
</dbReference>
<comment type="caution">
    <text evidence="1">The sequence shown here is derived from an EMBL/GenBank/DDBJ whole genome shotgun (WGS) entry which is preliminary data.</text>
</comment>
<dbReference type="NCBIfam" id="TIGR00099">
    <property type="entry name" value="Cof-subfamily"/>
    <property type="match status" value="1"/>
</dbReference>
<dbReference type="SFLD" id="SFLDG01144">
    <property type="entry name" value="C2.B.4:_PGP_Like"/>
    <property type="match status" value="1"/>
</dbReference>